<evidence type="ECO:0000256" key="9">
    <source>
        <dbReference type="ARBA" id="ARBA00048048"/>
    </source>
</evidence>
<evidence type="ECO:0000256" key="2">
    <source>
        <dbReference type="ARBA" id="ARBA00022679"/>
    </source>
</evidence>
<evidence type="ECO:0000256" key="4">
    <source>
        <dbReference type="ARBA" id="ARBA00022989"/>
    </source>
</evidence>
<sequence length="620" mass="65883">MPDRRPLRDGNVVTEEREMEIWEAWEGEGTRWFCCGRCMTGPGNEWCANACAWTFLLVLPALYFIFLAPPLWEKVSPAIPLATAALFVTAVFFLCFTQCSDPGVIPRRGIIQAFRIHEEVSSKLAYEPCEASDSPAPAAGGRGGSGGAAPASPRRGGGQKGSVADVCTMWRVCCPQTKKGEEGGDRNEGAEGHARSPRLVPQEQGAMTEAGGKENGDHRAESAGVLQEVEEAPVDLEMGPGAVFSPQAVGGPFEMRSAEAPPVALATVHPSLLANVLHPAGPGPGPRGTRPRLPGSPDWKEGDSHSEDLLNDRANAASSERCSPSLQSETGPVDTLEAVGSPARLRFDWEGRHDAPPDTVGGGHGEAGEEEEAGWVPTPAEGYRYCNTCEVIRPPRSAHCSYCGNCVMRHDHHCAFMNNCIGQRNFHGFVGFLCSALFLGVAVVAGLVLYMFTVAAGSGLRTEVVIAITVTIGFLVLCAVVAVCILLVTHLILIVRGKTTREALKARNSSGPTFFQRRGPALFNPKTSSRVRIWIEEGHTMEGRHLRRIVQVQAAGVPPAAGTTEQKPQPPPQKGGGGSGLLAGELMAGNVELVPLESQRGGQGGGTEERGEDLERGLGM</sequence>
<feature type="transmembrane region" description="Helical" evidence="10">
    <location>
        <begin position="426"/>
        <end position="452"/>
    </location>
</feature>
<evidence type="ECO:0000256" key="1">
    <source>
        <dbReference type="ARBA" id="ARBA00004127"/>
    </source>
</evidence>
<feature type="compositionally biased region" description="Polar residues" evidence="11">
    <location>
        <begin position="316"/>
        <end position="330"/>
    </location>
</feature>
<gene>
    <name evidence="13" type="ORF">Cvel_3215</name>
</gene>
<dbReference type="InterPro" id="IPR039859">
    <property type="entry name" value="PFA4/ZDH16/20/ERF2-like"/>
</dbReference>
<feature type="region of interest" description="Disordered" evidence="11">
    <location>
        <begin position="276"/>
        <end position="336"/>
    </location>
</feature>
<dbReference type="VEuPathDB" id="CryptoDB:Cvel_3215"/>
<feature type="compositionally biased region" description="Low complexity" evidence="11">
    <location>
        <begin position="557"/>
        <end position="567"/>
    </location>
</feature>
<keyword evidence="2 10" id="KW-0808">Transferase</keyword>
<evidence type="ECO:0000256" key="5">
    <source>
        <dbReference type="ARBA" id="ARBA00023136"/>
    </source>
</evidence>
<feature type="domain" description="Palmitoyltransferase DHHC" evidence="12">
    <location>
        <begin position="383"/>
        <end position="505"/>
    </location>
</feature>
<feature type="compositionally biased region" description="Basic and acidic residues" evidence="11">
    <location>
        <begin position="178"/>
        <end position="194"/>
    </location>
</feature>
<feature type="region of interest" description="Disordered" evidence="11">
    <location>
        <begin position="348"/>
        <end position="373"/>
    </location>
</feature>
<comment type="catalytic activity">
    <reaction evidence="9 10">
        <text>L-cysteinyl-[protein] + hexadecanoyl-CoA = S-hexadecanoyl-L-cysteinyl-[protein] + CoA</text>
        <dbReference type="Rhea" id="RHEA:36683"/>
        <dbReference type="Rhea" id="RHEA-COMP:10131"/>
        <dbReference type="Rhea" id="RHEA-COMP:11032"/>
        <dbReference type="ChEBI" id="CHEBI:29950"/>
        <dbReference type="ChEBI" id="CHEBI:57287"/>
        <dbReference type="ChEBI" id="CHEBI:57379"/>
        <dbReference type="ChEBI" id="CHEBI:74151"/>
        <dbReference type="EC" id="2.3.1.225"/>
    </reaction>
</comment>
<comment type="domain">
    <text evidence="10">The DHHC domain is required for palmitoyltransferase activity.</text>
</comment>
<reference evidence="13" key="1">
    <citation type="submission" date="2014-11" db="EMBL/GenBank/DDBJ databases">
        <authorList>
            <person name="Otto D Thomas"/>
            <person name="Naeem Raeece"/>
        </authorList>
    </citation>
    <scope>NUCLEOTIDE SEQUENCE</scope>
</reference>
<organism evidence="13">
    <name type="scientific">Chromera velia CCMP2878</name>
    <dbReference type="NCBI Taxonomy" id="1169474"/>
    <lineage>
        <taxon>Eukaryota</taxon>
        <taxon>Sar</taxon>
        <taxon>Alveolata</taxon>
        <taxon>Colpodellida</taxon>
        <taxon>Chromeraceae</taxon>
        <taxon>Chromera</taxon>
    </lineage>
</organism>
<dbReference type="EC" id="2.3.1.225" evidence="10"/>
<feature type="region of interest" description="Disordered" evidence="11">
    <location>
        <begin position="177"/>
        <end position="221"/>
    </location>
</feature>
<feature type="region of interest" description="Disordered" evidence="11">
    <location>
        <begin position="557"/>
        <end position="620"/>
    </location>
</feature>
<protein>
    <recommendedName>
        <fullName evidence="10">Palmitoyltransferase</fullName>
        <ecNumber evidence="10">2.3.1.225</ecNumber>
    </recommendedName>
</protein>
<evidence type="ECO:0000256" key="3">
    <source>
        <dbReference type="ARBA" id="ARBA00022692"/>
    </source>
</evidence>
<evidence type="ECO:0000256" key="11">
    <source>
        <dbReference type="SAM" id="MobiDB-lite"/>
    </source>
</evidence>
<evidence type="ECO:0000256" key="8">
    <source>
        <dbReference type="ARBA" id="ARBA00023315"/>
    </source>
</evidence>
<feature type="compositionally biased region" description="Basic and acidic residues" evidence="11">
    <location>
        <begin position="211"/>
        <end position="221"/>
    </location>
</feature>
<comment type="subcellular location">
    <subcellularLocation>
        <location evidence="1">Endomembrane system</location>
        <topology evidence="1">Multi-pass membrane protein</topology>
    </subcellularLocation>
</comment>
<evidence type="ECO:0000259" key="12">
    <source>
        <dbReference type="Pfam" id="PF01529"/>
    </source>
</evidence>
<name>A0A0G4FDN6_9ALVE</name>
<keyword evidence="6" id="KW-0564">Palmitate</keyword>
<dbReference type="GO" id="GO:0006612">
    <property type="term" value="P:protein targeting to membrane"/>
    <property type="evidence" value="ECO:0007669"/>
    <property type="project" value="TreeGrafter"/>
</dbReference>
<accession>A0A0G4FDN6</accession>
<dbReference type="GO" id="GO:0005783">
    <property type="term" value="C:endoplasmic reticulum"/>
    <property type="evidence" value="ECO:0007669"/>
    <property type="project" value="TreeGrafter"/>
</dbReference>
<feature type="region of interest" description="Disordered" evidence="11">
    <location>
        <begin position="129"/>
        <end position="162"/>
    </location>
</feature>
<evidence type="ECO:0000256" key="6">
    <source>
        <dbReference type="ARBA" id="ARBA00023139"/>
    </source>
</evidence>
<comment type="similarity">
    <text evidence="10">Belongs to the DHHC palmitoyltransferase family.</text>
</comment>
<keyword evidence="7" id="KW-0449">Lipoprotein</keyword>
<keyword evidence="4 10" id="KW-1133">Transmembrane helix</keyword>
<feature type="transmembrane region" description="Helical" evidence="10">
    <location>
        <begin position="464"/>
        <end position="495"/>
    </location>
</feature>
<keyword evidence="3 10" id="KW-0812">Transmembrane</keyword>
<dbReference type="PROSITE" id="PS50216">
    <property type="entry name" value="DHHC"/>
    <property type="match status" value="1"/>
</dbReference>
<evidence type="ECO:0000256" key="10">
    <source>
        <dbReference type="RuleBase" id="RU079119"/>
    </source>
</evidence>
<dbReference type="AlphaFoldDB" id="A0A0G4FDN6"/>
<dbReference type="Pfam" id="PF01529">
    <property type="entry name" value="DHHC"/>
    <property type="match status" value="1"/>
</dbReference>
<dbReference type="GO" id="GO:0005794">
    <property type="term" value="C:Golgi apparatus"/>
    <property type="evidence" value="ECO:0007669"/>
    <property type="project" value="TreeGrafter"/>
</dbReference>
<proteinExistence type="inferred from homology"/>
<feature type="compositionally biased region" description="Basic and acidic residues" evidence="11">
    <location>
        <begin position="298"/>
        <end position="311"/>
    </location>
</feature>
<dbReference type="InterPro" id="IPR001594">
    <property type="entry name" value="Palmitoyltrfase_DHHC"/>
</dbReference>
<feature type="compositionally biased region" description="Low complexity" evidence="11">
    <location>
        <begin position="287"/>
        <end position="297"/>
    </location>
</feature>
<keyword evidence="8 10" id="KW-0012">Acyltransferase</keyword>
<evidence type="ECO:0000313" key="13">
    <source>
        <dbReference type="EMBL" id="CEM10988.1"/>
    </source>
</evidence>
<feature type="transmembrane region" description="Helical" evidence="10">
    <location>
        <begin position="78"/>
        <end position="97"/>
    </location>
</feature>
<feature type="compositionally biased region" description="Basic and acidic residues" evidence="11">
    <location>
        <begin position="607"/>
        <end position="620"/>
    </location>
</feature>
<dbReference type="PANTHER" id="PTHR22883">
    <property type="entry name" value="ZINC FINGER DHHC DOMAIN CONTAINING PROTEIN"/>
    <property type="match status" value="1"/>
</dbReference>
<feature type="transmembrane region" description="Helical" evidence="10">
    <location>
        <begin position="46"/>
        <end position="66"/>
    </location>
</feature>
<evidence type="ECO:0000256" key="7">
    <source>
        <dbReference type="ARBA" id="ARBA00023288"/>
    </source>
</evidence>
<keyword evidence="5 10" id="KW-0472">Membrane</keyword>
<dbReference type="EMBL" id="CDMZ01000286">
    <property type="protein sequence ID" value="CEM10988.1"/>
    <property type="molecule type" value="Genomic_DNA"/>
</dbReference>
<dbReference type="PANTHER" id="PTHR22883:SF43">
    <property type="entry name" value="PALMITOYLTRANSFERASE APP"/>
    <property type="match status" value="1"/>
</dbReference>
<dbReference type="GO" id="GO:0019706">
    <property type="term" value="F:protein-cysteine S-palmitoyltransferase activity"/>
    <property type="evidence" value="ECO:0007669"/>
    <property type="project" value="UniProtKB-EC"/>
</dbReference>